<dbReference type="AlphaFoldDB" id="A0A1F6BW78"/>
<dbReference type="PROSITE" id="PS50110">
    <property type="entry name" value="RESPONSE_REGULATORY"/>
    <property type="match status" value="1"/>
</dbReference>
<evidence type="ECO:0000259" key="7">
    <source>
        <dbReference type="PROSITE" id="PS50110"/>
    </source>
</evidence>
<dbReference type="SUPFAM" id="SSF52172">
    <property type="entry name" value="CheY-like"/>
    <property type="match status" value="1"/>
</dbReference>
<dbReference type="GO" id="GO:0032993">
    <property type="term" value="C:protein-DNA complex"/>
    <property type="evidence" value="ECO:0007669"/>
    <property type="project" value="TreeGrafter"/>
</dbReference>
<dbReference type="InterPro" id="IPR011006">
    <property type="entry name" value="CheY-like_superfamily"/>
</dbReference>
<keyword evidence="3" id="KW-0805">Transcription regulation</keyword>
<sequence length="114" mass="12280">MSGILATHLIGDGFTVISVTDGAKAFERIQVEQPDIVLLDIILPGIGGFDILQKLKQDESTKAIPVLILSNLGSKEEMKRGIDLGAVGYLIKASTMVEEIVANMKNVLARHISH</sequence>
<dbReference type="PANTHER" id="PTHR48111">
    <property type="entry name" value="REGULATOR OF RPOS"/>
    <property type="match status" value="1"/>
</dbReference>
<dbReference type="SMART" id="SM00448">
    <property type="entry name" value="REC"/>
    <property type="match status" value="1"/>
</dbReference>
<name>A0A1F6BW78_9BACT</name>
<dbReference type="InterPro" id="IPR001789">
    <property type="entry name" value="Sig_transdc_resp-reg_receiver"/>
</dbReference>
<evidence type="ECO:0000313" key="8">
    <source>
        <dbReference type="EMBL" id="OGG41083.1"/>
    </source>
</evidence>
<dbReference type="Pfam" id="PF00072">
    <property type="entry name" value="Response_reg"/>
    <property type="match status" value="1"/>
</dbReference>
<gene>
    <name evidence="8" type="ORF">A2118_02725</name>
</gene>
<evidence type="ECO:0000256" key="5">
    <source>
        <dbReference type="ARBA" id="ARBA00023163"/>
    </source>
</evidence>
<keyword evidence="5" id="KW-0804">Transcription</keyword>
<evidence type="ECO:0000256" key="4">
    <source>
        <dbReference type="ARBA" id="ARBA00023125"/>
    </source>
</evidence>
<dbReference type="EMBL" id="MFKN01000015">
    <property type="protein sequence ID" value="OGG41083.1"/>
    <property type="molecule type" value="Genomic_DNA"/>
</dbReference>
<accession>A0A1F6BW78</accession>
<proteinExistence type="predicted"/>
<dbReference type="GO" id="GO:0005829">
    <property type="term" value="C:cytosol"/>
    <property type="evidence" value="ECO:0007669"/>
    <property type="project" value="TreeGrafter"/>
</dbReference>
<comment type="caution">
    <text evidence="8">The sequence shown here is derived from an EMBL/GenBank/DDBJ whole genome shotgun (WGS) entry which is preliminary data.</text>
</comment>
<dbReference type="InterPro" id="IPR039420">
    <property type="entry name" value="WalR-like"/>
</dbReference>
<evidence type="ECO:0000256" key="1">
    <source>
        <dbReference type="ARBA" id="ARBA00022553"/>
    </source>
</evidence>
<evidence type="ECO:0000256" key="3">
    <source>
        <dbReference type="ARBA" id="ARBA00023015"/>
    </source>
</evidence>
<protein>
    <recommendedName>
        <fullName evidence="7">Response regulatory domain-containing protein</fullName>
    </recommendedName>
</protein>
<dbReference type="GO" id="GO:0000156">
    <property type="term" value="F:phosphorelay response regulator activity"/>
    <property type="evidence" value="ECO:0007669"/>
    <property type="project" value="TreeGrafter"/>
</dbReference>
<dbReference type="GO" id="GO:0000976">
    <property type="term" value="F:transcription cis-regulatory region binding"/>
    <property type="evidence" value="ECO:0007669"/>
    <property type="project" value="TreeGrafter"/>
</dbReference>
<evidence type="ECO:0000313" key="9">
    <source>
        <dbReference type="Proteomes" id="UP000179014"/>
    </source>
</evidence>
<keyword evidence="2" id="KW-0902">Two-component regulatory system</keyword>
<dbReference type="PANTHER" id="PTHR48111:SF1">
    <property type="entry name" value="TWO-COMPONENT RESPONSE REGULATOR ORR33"/>
    <property type="match status" value="1"/>
</dbReference>
<dbReference type="STRING" id="1798474.A2118_02725"/>
<dbReference type="GO" id="GO:0006355">
    <property type="term" value="P:regulation of DNA-templated transcription"/>
    <property type="evidence" value="ECO:0007669"/>
    <property type="project" value="TreeGrafter"/>
</dbReference>
<evidence type="ECO:0000256" key="2">
    <source>
        <dbReference type="ARBA" id="ARBA00023012"/>
    </source>
</evidence>
<dbReference type="Proteomes" id="UP000179014">
    <property type="component" value="Unassembled WGS sequence"/>
</dbReference>
<dbReference type="Gene3D" id="3.40.50.2300">
    <property type="match status" value="1"/>
</dbReference>
<reference evidence="8 9" key="1">
    <citation type="journal article" date="2016" name="Nat. Commun.">
        <title>Thousands of microbial genomes shed light on interconnected biogeochemical processes in an aquifer system.</title>
        <authorList>
            <person name="Anantharaman K."/>
            <person name="Brown C.T."/>
            <person name="Hug L.A."/>
            <person name="Sharon I."/>
            <person name="Castelle C.J."/>
            <person name="Probst A.J."/>
            <person name="Thomas B.C."/>
            <person name="Singh A."/>
            <person name="Wilkins M.J."/>
            <person name="Karaoz U."/>
            <person name="Brodie E.L."/>
            <person name="Williams K.H."/>
            <person name="Hubbard S.S."/>
            <person name="Banfield J.F."/>
        </authorList>
    </citation>
    <scope>NUCLEOTIDE SEQUENCE [LARGE SCALE GENOMIC DNA]</scope>
</reference>
<feature type="modified residue" description="4-aspartylphosphate" evidence="6">
    <location>
        <position position="40"/>
    </location>
</feature>
<keyword evidence="1 6" id="KW-0597">Phosphoprotein</keyword>
<evidence type="ECO:0000256" key="6">
    <source>
        <dbReference type="PROSITE-ProRule" id="PRU00169"/>
    </source>
</evidence>
<organism evidence="8 9">
    <name type="scientific">Candidatus Kaiserbacteria bacterium GWA2_50_9</name>
    <dbReference type="NCBI Taxonomy" id="1798474"/>
    <lineage>
        <taxon>Bacteria</taxon>
        <taxon>Candidatus Kaiseribacteriota</taxon>
    </lineage>
</organism>
<feature type="domain" description="Response regulatory" evidence="7">
    <location>
        <begin position="1"/>
        <end position="107"/>
    </location>
</feature>
<keyword evidence="4" id="KW-0238">DNA-binding</keyword>